<dbReference type="KEGG" id="bcom:BAUCODRAFT_139578"/>
<feature type="compositionally biased region" description="Low complexity" evidence="1">
    <location>
        <begin position="205"/>
        <end position="235"/>
    </location>
</feature>
<dbReference type="HOGENOM" id="CLU_1001103_0_0_1"/>
<protein>
    <submittedName>
        <fullName evidence="2">Uncharacterized protein</fullName>
    </submittedName>
</protein>
<accession>M2MJG4</accession>
<evidence type="ECO:0000256" key="1">
    <source>
        <dbReference type="SAM" id="MobiDB-lite"/>
    </source>
</evidence>
<proteinExistence type="predicted"/>
<reference evidence="2 3" key="1">
    <citation type="journal article" date="2012" name="PLoS Pathog.">
        <title>Diverse lifestyles and strategies of plant pathogenesis encoded in the genomes of eighteen Dothideomycetes fungi.</title>
        <authorList>
            <person name="Ohm R.A."/>
            <person name="Feau N."/>
            <person name="Henrissat B."/>
            <person name="Schoch C.L."/>
            <person name="Horwitz B.A."/>
            <person name="Barry K.W."/>
            <person name="Condon B.J."/>
            <person name="Copeland A.C."/>
            <person name="Dhillon B."/>
            <person name="Glaser F."/>
            <person name="Hesse C.N."/>
            <person name="Kosti I."/>
            <person name="LaButti K."/>
            <person name="Lindquist E.A."/>
            <person name="Lucas S."/>
            <person name="Salamov A.A."/>
            <person name="Bradshaw R.E."/>
            <person name="Ciuffetti L."/>
            <person name="Hamelin R.C."/>
            <person name="Kema G.H.J."/>
            <person name="Lawrence C."/>
            <person name="Scott J.A."/>
            <person name="Spatafora J.W."/>
            <person name="Turgeon B.G."/>
            <person name="de Wit P.J.G.M."/>
            <person name="Zhong S."/>
            <person name="Goodwin S.B."/>
            <person name="Grigoriev I.V."/>
        </authorList>
    </citation>
    <scope>NUCLEOTIDE SEQUENCE [LARGE SCALE GENOMIC DNA]</scope>
    <source>
        <strain evidence="2 3">UAMH 10762</strain>
    </source>
</reference>
<dbReference type="Proteomes" id="UP000011761">
    <property type="component" value="Unassembled WGS sequence"/>
</dbReference>
<dbReference type="GeneID" id="19108370"/>
<sequence length="278" mass="30835">MWKSRSLGQTVCDQPKVTDVPGITNPLRPFSSPHTGLAVFATRRSVTVRLTSQNRADLHPDHIREIRSDILAIVHATHHEGEATALIRRPSRANVRTPTLHRTAVSLYRIPDLPEPLQPPLRPSLDAHEDFPFSQLHINRRQFKHTTWRGGGLDTPRCSSALSPRKVASAPWPFQHFNAQTGVWYVSTLQQRKAGAPKKILNARAPKSSSASSTTSSTTKKTSTTASPSTTSTSTCNPQCQAWSSVVSLGSAFVSTLCSLYRDSYHQHLDLHTPYHFH</sequence>
<dbReference type="RefSeq" id="XP_007676700.1">
    <property type="nucleotide sequence ID" value="XM_007678510.1"/>
</dbReference>
<keyword evidence="3" id="KW-1185">Reference proteome</keyword>
<feature type="region of interest" description="Disordered" evidence="1">
    <location>
        <begin position="197"/>
        <end position="238"/>
    </location>
</feature>
<gene>
    <name evidence="2" type="ORF">BAUCODRAFT_139578</name>
</gene>
<name>M2MJG4_BAUPA</name>
<organism evidence="2 3">
    <name type="scientific">Baudoinia panamericana (strain UAMH 10762)</name>
    <name type="common">Angels' share fungus</name>
    <name type="synonym">Baudoinia compniacensis (strain UAMH 10762)</name>
    <dbReference type="NCBI Taxonomy" id="717646"/>
    <lineage>
        <taxon>Eukaryota</taxon>
        <taxon>Fungi</taxon>
        <taxon>Dikarya</taxon>
        <taxon>Ascomycota</taxon>
        <taxon>Pezizomycotina</taxon>
        <taxon>Dothideomycetes</taxon>
        <taxon>Dothideomycetidae</taxon>
        <taxon>Mycosphaerellales</taxon>
        <taxon>Teratosphaeriaceae</taxon>
        <taxon>Baudoinia</taxon>
    </lineage>
</organism>
<evidence type="ECO:0000313" key="2">
    <source>
        <dbReference type="EMBL" id="EMC96826.1"/>
    </source>
</evidence>
<dbReference type="AlphaFoldDB" id="M2MJG4"/>
<evidence type="ECO:0000313" key="3">
    <source>
        <dbReference type="Proteomes" id="UP000011761"/>
    </source>
</evidence>
<dbReference type="EMBL" id="KB445555">
    <property type="protein sequence ID" value="EMC96826.1"/>
    <property type="molecule type" value="Genomic_DNA"/>
</dbReference>